<dbReference type="AlphaFoldDB" id="A0A0G1EZ89"/>
<protein>
    <submittedName>
        <fullName evidence="1">Uncharacterized protein</fullName>
    </submittedName>
</protein>
<sequence>RDLDRLSQELAEQKQEVNRLRQIIDSIKQFLNRIFTGNNN</sequence>
<feature type="non-terminal residue" evidence="1">
    <location>
        <position position="1"/>
    </location>
</feature>
<dbReference type="EMBL" id="LCEW01000023">
    <property type="protein sequence ID" value="KKS79943.1"/>
    <property type="molecule type" value="Genomic_DNA"/>
</dbReference>
<proteinExistence type="predicted"/>
<organism evidence="1 2">
    <name type="scientific">Candidatus Beckwithbacteria bacterium GW2011_GWA2_43_10</name>
    <dbReference type="NCBI Taxonomy" id="1618369"/>
    <lineage>
        <taxon>Bacteria</taxon>
        <taxon>Candidatus Beckwithiibacteriota</taxon>
    </lineage>
</organism>
<accession>A0A0G1EZ89</accession>
<dbReference type="STRING" id="1618369.UV54_C0023G0012"/>
<dbReference type="Proteomes" id="UP000034213">
    <property type="component" value="Unassembled WGS sequence"/>
</dbReference>
<reference evidence="1 2" key="1">
    <citation type="journal article" date="2015" name="Nature">
        <title>rRNA introns, odd ribosomes, and small enigmatic genomes across a large radiation of phyla.</title>
        <authorList>
            <person name="Brown C.T."/>
            <person name="Hug L.A."/>
            <person name="Thomas B.C."/>
            <person name="Sharon I."/>
            <person name="Castelle C.J."/>
            <person name="Singh A."/>
            <person name="Wilkins M.J."/>
            <person name="Williams K.H."/>
            <person name="Banfield J.F."/>
        </authorList>
    </citation>
    <scope>NUCLEOTIDE SEQUENCE [LARGE SCALE GENOMIC DNA]</scope>
</reference>
<evidence type="ECO:0000313" key="1">
    <source>
        <dbReference type="EMBL" id="KKS79943.1"/>
    </source>
</evidence>
<gene>
    <name evidence="1" type="ORF">UV54_C0023G0012</name>
</gene>
<name>A0A0G1EZ89_9BACT</name>
<comment type="caution">
    <text evidence="1">The sequence shown here is derived from an EMBL/GenBank/DDBJ whole genome shotgun (WGS) entry which is preliminary data.</text>
</comment>
<evidence type="ECO:0000313" key="2">
    <source>
        <dbReference type="Proteomes" id="UP000034213"/>
    </source>
</evidence>